<dbReference type="PANTHER" id="PTHR43205">
    <property type="entry name" value="PROSTAGLANDIN REDUCTASE"/>
    <property type="match status" value="1"/>
</dbReference>
<dbReference type="CDD" id="cd05288">
    <property type="entry name" value="PGDH"/>
    <property type="match status" value="1"/>
</dbReference>
<reference evidence="5" key="1">
    <citation type="submission" date="2022-07" db="EMBL/GenBank/DDBJ databases">
        <title>Fungi with potential for degradation of polypropylene.</title>
        <authorList>
            <person name="Gostincar C."/>
        </authorList>
    </citation>
    <scope>NUCLEOTIDE SEQUENCE</scope>
    <source>
        <strain evidence="5">EXF-13308</strain>
    </source>
</reference>
<name>A0AA38VB61_9PEZI</name>
<dbReference type="InterPro" id="IPR036291">
    <property type="entry name" value="NAD(P)-bd_dom_sf"/>
</dbReference>
<organism evidence="5 6">
    <name type="scientific">Pleurostoma richardsiae</name>
    <dbReference type="NCBI Taxonomy" id="41990"/>
    <lineage>
        <taxon>Eukaryota</taxon>
        <taxon>Fungi</taxon>
        <taxon>Dikarya</taxon>
        <taxon>Ascomycota</taxon>
        <taxon>Pezizomycotina</taxon>
        <taxon>Sordariomycetes</taxon>
        <taxon>Sordariomycetidae</taxon>
        <taxon>Calosphaeriales</taxon>
        <taxon>Pleurostomataceae</taxon>
        <taxon>Pleurostoma</taxon>
    </lineage>
</organism>
<dbReference type="SUPFAM" id="SSF51735">
    <property type="entry name" value="NAD(P)-binding Rossmann-fold domains"/>
    <property type="match status" value="1"/>
</dbReference>
<proteinExistence type="predicted"/>
<evidence type="ECO:0000313" key="6">
    <source>
        <dbReference type="Proteomes" id="UP001174694"/>
    </source>
</evidence>
<dbReference type="InterPro" id="IPR013149">
    <property type="entry name" value="ADH-like_C"/>
</dbReference>
<dbReference type="EMBL" id="JANBVO010000074">
    <property type="protein sequence ID" value="KAJ9131020.1"/>
    <property type="molecule type" value="Genomic_DNA"/>
</dbReference>
<accession>A0AA38VB61</accession>
<gene>
    <name evidence="5" type="ORF">NKR23_g11931</name>
</gene>
<sequence length="358" mass="39231">MSINRALIYVQTPHGVPEAGKDLQLVEQEPFDWEAPAPAGGLTAQVLYVAYDPTMRLHMMAPKESKVFAPYEYGKPITNRIIAKVINRGDEARHPFQPGDLVSGYQPIQEYLVLDAGGAERLSLTPSNPYGLDPRLFLGPLGPPGNVGYASFYKLCEPQNGDVMLVSGASGAVGQTVGQLAKREGMTVFAVVGSKEKAEELCNNLGFDGAVNYKQGNLVEQIRRLAPNGINVYYDNIGGEVLEAAIETMANNGRIVACGFASQYNKDFTQQYGIRNTGLIIAKNIRWEGFSTVPGCWVFDYTKEHQKNLQVWIHEGSFKPVMTVTYGFDQAIDGLVAMFRGQHMGKAVLDLTRASTEQ</sequence>
<protein>
    <recommendedName>
        <fullName evidence="2">Dehydrogenase FUB6</fullName>
    </recommendedName>
    <alternativeName>
        <fullName evidence="3">Fusaric acid biosynthesis protein 6</fullName>
    </alternativeName>
</protein>
<dbReference type="SUPFAM" id="SSF50129">
    <property type="entry name" value="GroES-like"/>
    <property type="match status" value="1"/>
</dbReference>
<evidence type="ECO:0000256" key="2">
    <source>
        <dbReference type="ARBA" id="ARBA00069006"/>
    </source>
</evidence>
<evidence type="ECO:0000256" key="1">
    <source>
        <dbReference type="ARBA" id="ARBA00023002"/>
    </source>
</evidence>
<dbReference type="FunFam" id="3.40.50.720:FF:000121">
    <property type="entry name" value="Prostaglandin reductase 2"/>
    <property type="match status" value="1"/>
</dbReference>
<dbReference type="PANTHER" id="PTHR43205:SF7">
    <property type="entry name" value="PROSTAGLANDIN REDUCTASE 1"/>
    <property type="match status" value="1"/>
</dbReference>
<keyword evidence="1" id="KW-0560">Oxidoreductase</keyword>
<dbReference type="GO" id="GO:0016628">
    <property type="term" value="F:oxidoreductase activity, acting on the CH-CH group of donors, NAD or NADP as acceptor"/>
    <property type="evidence" value="ECO:0007669"/>
    <property type="project" value="InterPro"/>
</dbReference>
<dbReference type="InterPro" id="IPR045010">
    <property type="entry name" value="MDR_fam"/>
</dbReference>
<dbReference type="Pfam" id="PF16884">
    <property type="entry name" value="ADH_N_2"/>
    <property type="match status" value="1"/>
</dbReference>
<dbReference type="Gene3D" id="3.40.50.720">
    <property type="entry name" value="NAD(P)-binding Rossmann-like Domain"/>
    <property type="match status" value="1"/>
</dbReference>
<dbReference type="AlphaFoldDB" id="A0AA38VB61"/>
<feature type="domain" description="Enoyl reductase (ER)" evidence="4">
    <location>
        <begin position="20"/>
        <end position="349"/>
    </location>
</feature>
<dbReference type="InterPro" id="IPR020843">
    <property type="entry name" value="ER"/>
</dbReference>
<dbReference type="SMART" id="SM00829">
    <property type="entry name" value="PKS_ER"/>
    <property type="match status" value="1"/>
</dbReference>
<keyword evidence="6" id="KW-1185">Reference proteome</keyword>
<dbReference type="Pfam" id="PF00107">
    <property type="entry name" value="ADH_zinc_N"/>
    <property type="match status" value="1"/>
</dbReference>
<evidence type="ECO:0000256" key="3">
    <source>
        <dbReference type="ARBA" id="ARBA00083301"/>
    </source>
</evidence>
<evidence type="ECO:0000259" key="4">
    <source>
        <dbReference type="SMART" id="SM00829"/>
    </source>
</evidence>
<comment type="caution">
    <text evidence="5">The sequence shown here is derived from an EMBL/GenBank/DDBJ whole genome shotgun (WGS) entry which is preliminary data.</text>
</comment>
<evidence type="ECO:0000313" key="5">
    <source>
        <dbReference type="EMBL" id="KAJ9131020.1"/>
    </source>
</evidence>
<dbReference type="Gene3D" id="3.90.180.10">
    <property type="entry name" value="Medium-chain alcohol dehydrogenases, catalytic domain"/>
    <property type="match status" value="1"/>
</dbReference>
<dbReference type="Proteomes" id="UP001174694">
    <property type="component" value="Unassembled WGS sequence"/>
</dbReference>
<dbReference type="InterPro" id="IPR011032">
    <property type="entry name" value="GroES-like_sf"/>
</dbReference>
<dbReference type="InterPro" id="IPR041694">
    <property type="entry name" value="ADH_N_2"/>
</dbReference>